<dbReference type="EMBL" id="BJNY01000020">
    <property type="protein sequence ID" value="GED07428.1"/>
    <property type="molecule type" value="Genomic_DNA"/>
</dbReference>
<accession>A0A4Y4DVM6</accession>
<evidence type="ECO:0000256" key="1">
    <source>
        <dbReference type="SAM" id="Phobius"/>
    </source>
</evidence>
<feature type="transmembrane region" description="Helical" evidence="1">
    <location>
        <begin position="60"/>
        <end position="78"/>
    </location>
</feature>
<keyword evidence="1" id="KW-0812">Transmembrane</keyword>
<keyword evidence="3" id="KW-1185">Reference proteome</keyword>
<name>A0A4Y4DVM6_GLUUR</name>
<dbReference type="OrthoDB" id="4962544at2"/>
<evidence type="ECO:0000313" key="3">
    <source>
        <dbReference type="Proteomes" id="UP000316612"/>
    </source>
</evidence>
<comment type="caution">
    <text evidence="2">The sequence shown here is derived from an EMBL/GenBank/DDBJ whole genome shotgun (WGS) entry which is preliminary data.</text>
</comment>
<feature type="transmembrane region" description="Helical" evidence="1">
    <location>
        <begin position="21"/>
        <end position="40"/>
    </location>
</feature>
<feature type="transmembrane region" description="Helical" evidence="1">
    <location>
        <begin position="83"/>
        <end position="100"/>
    </location>
</feature>
<feature type="transmembrane region" description="Helical" evidence="1">
    <location>
        <begin position="106"/>
        <end position="126"/>
    </location>
</feature>
<keyword evidence="1" id="KW-0472">Membrane</keyword>
<dbReference type="AlphaFoldDB" id="A0A4Y4DVM6"/>
<protein>
    <submittedName>
        <fullName evidence="2">Uncharacterized protein</fullName>
    </submittedName>
</protein>
<sequence length="316" mass="34741">MREQLTVNATTKRNRRFARGATVNSQAIAFSAAGVAFLAMSRQIGMSKMFSGDFPPALGYLAGLAVSIVFAAALFAYLPQIVAFLLDAALMIGAIVWFTSDESLPAMGVFFGVIVGATSGIFVGMLHGMKLEEREINQRRRELAEKSRLNQSLGIWWRDGHGEFEDETASVLDAEQLVKEMNGRRKVRLSLFRSGAQLDLLGGAKQGYVAFYSPPITAGLSSRQWKQLKVSSRQEEYEILVAGQSAKKRAKYKTPSMAFPGFRPGLFTGDMLNGQAATLEAVRRFCATADVDPFWNWVDEEPAYSAQPLAAGRQQF</sequence>
<evidence type="ECO:0000313" key="2">
    <source>
        <dbReference type="EMBL" id="GED07428.1"/>
    </source>
</evidence>
<organism evidence="2 3">
    <name type="scientific">Glutamicibacter uratoxydans</name>
    <name type="common">Arthrobacter uratoxydans</name>
    <dbReference type="NCBI Taxonomy" id="43667"/>
    <lineage>
        <taxon>Bacteria</taxon>
        <taxon>Bacillati</taxon>
        <taxon>Actinomycetota</taxon>
        <taxon>Actinomycetes</taxon>
        <taxon>Micrococcales</taxon>
        <taxon>Micrococcaceae</taxon>
        <taxon>Glutamicibacter</taxon>
    </lineage>
</organism>
<keyword evidence="1" id="KW-1133">Transmembrane helix</keyword>
<gene>
    <name evidence="2" type="ORF">AUR04nite_29600</name>
</gene>
<reference evidence="2 3" key="1">
    <citation type="submission" date="2019-06" db="EMBL/GenBank/DDBJ databases">
        <title>Whole genome shotgun sequence of Glutamicibacter uratoxydans NBRC 15515.</title>
        <authorList>
            <person name="Hosoyama A."/>
            <person name="Uohara A."/>
            <person name="Ohji S."/>
            <person name="Ichikawa N."/>
        </authorList>
    </citation>
    <scope>NUCLEOTIDE SEQUENCE [LARGE SCALE GENOMIC DNA]</scope>
    <source>
        <strain evidence="2 3">NBRC 15515</strain>
    </source>
</reference>
<proteinExistence type="predicted"/>
<dbReference type="RefSeq" id="WP_141366535.1">
    <property type="nucleotide sequence ID" value="NZ_BAAAJL010000014.1"/>
</dbReference>
<dbReference type="Proteomes" id="UP000316612">
    <property type="component" value="Unassembled WGS sequence"/>
</dbReference>